<dbReference type="WBParaSite" id="PSU_v2.g5641.t1">
    <property type="protein sequence ID" value="PSU_v2.g5641.t1"/>
    <property type="gene ID" value="PSU_v2.g5641"/>
</dbReference>
<keyword evidence="1" id="KW-0328">Glycosyltransferase</keyword>
<dbReference type="InterPro" id="IPR052501">
    <property type="entry name" value="Alpha-1-2_FucT"/>
</dbReference>
<dbReference type="PANTHER" id="PTHR22898:SF3">
    <property type="entry name" value="ALPHA-1,2-FUCOSYLTRANSFERASE-RELATED"/>
    <property type="match status" value="1"/>
</dbReference>
<evidence type="ECO:0000256" key="1">
    <source>
        <dbReference type="ARBA" id="ARBA00022676"/>
    </source>
</evidence>
<name>A0A914YYR6_9BILA</name>
<organism evidence="3 4">
    <name type="scientific">Panagrolaimus superbus</name>
    <dbReference type="NCBI Taxonomy" id="310955"/>
    <lineage>
        <taxon>Eukaryota</taxon>
        <taxon>Metazoa</taxon>
        <taxon>Ecdysozoa</taxon>
        <taxon>Nematoda</taxon>
        <taxon>Chromadorea</taxon>
        <taxon>Rhabditida</taxon>
        <taxon>Tylenchina</taxon>
        <taxon>Panagrolaimomorpha</taxon>
        <taxon>Panagrolaimoidea</taxon>
        <taxon>Panagrolaimidae</taxon>
        <taxon>Panagrolaimus</taxon>
    </lineage>
</organism>
<keyword evidence="3" id="KW-1185">Reference proteome</keyword>
<dbReference type="InterPro" id="IPR002516">
    <property type="entry name" value="Glyco_trans_11"/>
</dbReference>
<dbReference type="Pfam" id="PF01531">
    <property type="entry name" value="Glyco_transf_11"/>
    <property type="match status" value="1"/>
</dbReference>
<protein>
    <submittedName>
        <fullName evidence="4">Alpha-1,2-fucosyltransferase</fullName>
    </submittedName>
</protein>
<proteinExistence type="predicted"/>
<keyword evidence="2" id="KW-0808">Transferase</keyword>
<dbReference type="Proteomes" id="UP000887577">
    <property type="component" value="Unplaced"/>
</dbReference>
<dbReference type="GO" id="GO:0008107">
    <property type="term" value="F:galactoside 2-alpha-L-fucosyltransferase activity"/>
    <property type="evidence" value="ECO:0007669"/>
    <property type="project" value="InterPro"/>
</dbReference>
<accession>A0A914YYR6</accession>
<sequence>MFRLAVLYGIGREINRTPFFNANKACQIQAMKEIKMIFPNYYSFAKLLDADRNDTAFRDTFFDVCRYENITGLDETFLLFKYNMPQYYIFFANYSEDIRYFMKFDEMLKQSVKNFANSLFMSDNSHKFCIHIRRGDFIRKSYKYQESRSEFILPASVFINKYLKQEGHENISLVILGQDDEFKHALQFNSSIFHEIYYPSLLSRGHDMAFGTMYCDTYLITASISTFAWWTAFLMPEGKRVFYNGNVLKDGKYYDYDKVFLPHWKKLDLN</sequence>
<evidence type="ECO:0000256" key="2">
    <source>
        <dbReference type="ARBA" id="ARBA00022679"/>
    </source>
</evidence>
<dbReference type="PANTHER" id="PTHR22898">
    <property type="entry name" value="UNCHARACTERIZED GLYCOSOL TRANSFERASE-RELATED"/>
    <property type="match status" value="1"/>
</dbReference>
<evidence type="ECO:0000313" key="4">
    <source>
        <dbReference type="WBParaSite" id="PSU_v2.g5641.t1"/>
    </source>
</evidence>
<dbReference type="GO" id="GO:0005975">
    <property type="term" value="P:carbohydrate metabolic process"/>
    <property type="evidence" value="ECO:0007669"/>
    <property type="project" value="InterPro"/>
</dbReference>
<reference evidence="4" key="1">
    <citation type="submission" date="2022-11" db="UniProtKB">
        <authorList>
            <consortium name="WormBaseParasite"/>
        </authorList>
    </citation>
    <scope>IDENTIFICATION</scope>
</reference>
<dbReference type="GO" id="GO:0016020">
    <property type="term" value="C:membrane"/>
    <property type="evidence" value="ECO:0007669"/>
    <property type="project" value="InterPro"/>
</dbReference>
<evidence type="ECO:0000313" key="3">
    <source>
        <dbReference type="Proteomes" id="UP000887577"/>
    </source>
</evidence>
<dbReference type="AlphaFoldDB" id="A0A914YYR6"/>